<keyword evidence="2" id="KW-0812">Transmembrane</keyword>
<dbReference type="OrthoDB" id="70142at2759"/>
<keyword evidence="10" id="KW-1185">Reference proteome</keyword>
<dbReference type="EMBL" id="OV170230">
    <property type="protein sequence ID" value="CAH0715630.1"/>
    <property type="molecule type" value="Genomic_DNA"/>
</dbReference>
<organism evidence="9 10">
    <name type="scientific">Brenthis ino</name>
    <name type="common">lesser marbled fritillary</name>
    <dbReference type="NCBI Taxonomy" id="405034"/>
    <lineage>
        <taxon>Eukaryota</taxon>
        <taxon>Metazoa</taxon>
        <taxon>Ecdysozoa</taxon>
        <taxon>Arthropoda</taxon>
        <taxon>Hexapoda</taxon>
        <taxon>Insecta</taxon>
        <taxon>Pterygota</taxon>
        <taxon>Neoptera</taxon>
        <taxon>Endopterygota</taxon>
        <taxon>Lepidoptera</taxon>
        <taxon>Glossata</taxon>
        <taxon>Ditrysia</taxon>
        <taxon>Papilionoidea</taxon>
        <taxon>Nymphalidae</taxon>
        <taxon>Heliconiinae</taxon>
        <taxon>Argynnini</taxon>
        <taxon>Brenthis</taxon>
    </lineage>
</organism>
<proteinExistence type="inferred from homology"/>
<keyword evidence="4" id="KW-0333">Golgi apparatus</keyword>
<keyword evidence="3" id="KW-1133">Transmembrane helix</keyword>
<dbReference type="AlphaFoldDB" id="A0A8J9VA73"/>
<evidence type="ECO:0000256" key="5">
    <source>
        <dbReference type="ARBA" id="ARBA00023136"/>
    </source>
</evidence>
<evidence type="ECO:0000256" key="8">
    <source>
        <dbReference type="ARBA" id="ARBA00023485"/>
    </source>
</evidence>
<gene>
    <name evidence="9" type="ORF">BINO364_LOCUS2531</name>
</gene>
<keyword evidence="6" id="KW-0325">Glycoprotein</keyword>
<name>A0A8J9VA73_9NEOP</name>
<evidence type="ECO:0000313" key="9">
    <source>
        <dbReference type="EMBL" id="CAH0715630.1"/>
    </source>
</evidence>
<reference evidence="9" key="1">
    <citation type="submission" date="2021-12" db="EMBL/GenBank/DDBJ databases">
        <authorList>
            <person name="Martin H S."/>
        </authorList>
    </citation>
    <scope>NUCLEOTIDE SEQUENCE</scope>
</reference>
<evidence type="ECO:0000256" key="6">
    <source>
        <dbReference type="ARBA" id="ARBA00023180"/>
    </source>
</evidence>
<dbReference type="PANTHER" id="PTHR13481">
    <property type="entry name" value="SREBP REGULATING GENE PROTEIN"/>
    <property type="match status" value="1"/>
</dbReference>
<keyword evidence="5" id="KW-0472">Membrane</keyword>
<accession>A0A8J9VA73</accession>
<evidence type="ECO:0000313" key="10">
    <source>
        <dbReference type="Proteomes" id="UP000838878"/>
    </source>
</evidence>
<dbReference type="InterPro" id="IPR019352">
    <property type="entry name" value="SPRING1"/>
</dbReference>
<dbReference type="GO" id="GO:2000640">
    <property type="term" value="P:positive regulation of SREBP signaling pathway"/>
    <property type="evidence" value="ECO:0007669"/>
    <property type="project" value="InterPro"/>
</dbReference>
<evidence type="ECO:0000256" key="4">
    <source>
        <dbReference type="ARBA" id="ARBA00023034"/>
    </source>
</evidence>
<evidence type="ECO:0000256" key="1">
    <source>
        <dbReference type="ARBA" id="ARBA00004194"/>
    </source>
</evidence>
<dbReference type="Proteomes" id="UP000838878">
    <property type="component" value="Chromosome 10"/>
</dbReference>
<comment type="similarity">
    <text evidence="7">Belongs to the SPRING family.</text>
</comment>
<dbReference type="Pfam" id="PF10218">
    <property type="entry name" value="SPRING1"/>
    <property type="match status" value="1"/>
</dbReference>
<feature type="non-terminal residue" evidence="9">
    <location>
        <position position="198"/>
    </location>
</feature>
<comment type="subcellular location">
    <subcellularLocation>
        <location evidence="1">Golgi apparatus membrane</location>
        <topology evidence="1">Single-pass membrane protein</topology>
    </subcellularLocation>
</comment>
<dbReference type="PANTHER" id="PTHR13481:SF0">
    <property type="entry name" value="SREBP REGULATING GENE PROTEIN"/>
    <property type="match status" value="1"/>
</dbReference>
<evidence type="ECO:0000256" key="7">
    <source>
        <dbReference type="ARBA" id="ARBA00023461"/>
    </source>
</evidence>
<evidence type="ECO:0000256" key="2">
    <source>
        <dbReference type="ARBA" id="ARBA00022692"/>
    </source>
</evidence>
<protein>
    <recommendedName>
        <fullName evidence="8">SREBP regulating gene protein</fullName>
    </recommendedName>
</protein>
<dbReference type="GO" id="GO:0000139">
    <property type="term" value="C:Golgi membrane"/>
    <property type="evidence" value="ECO:0007669"/>
    <property type="project" value="UniProtKB-SubCell"/>
</dbReference>
<sequence>MWYAALLRFIRRRLVLGIIFASSLTYCIVSFLKEGNSRNMVYQDVSIERKPFVWRTLQEHNETNDSMCRNSVQGKNLLVDDRGYVCQRSELAKNGCCTVDSEYTKRYSCHSCKSNNCCIIYEYCVSCCLDPNKRSLLELVLSKLSAEEKVLFHSISDDYELCLTKCRTSSHSVLHENSYKDAEHKYCFGNGVDSKPPD</sequence>
<evidence type="ECO:0000256" key="3">
    <source>
        <dbReference type="ARBA" id="ARBA00022989"/>
    </source>
</evidence>